<comment type="caution">
    <text evidence="2">The sequence shown here is derived from an EMBL/GenBank/DDBJ whole genome shotgun (WGS) entry which is preliminary data.</text>
</comment>
<feature type="compositionally biased region" description="Polar residues" evidence="1">
    <location>
        <begin position="525"/>
        <end position="536"/>
    </location>
</feature>
<feature type="compositionally biased region" description="Basic and acidic residues" evidence="1">
    <location>
        <begin position="184"/>
        <end position="196"/>
    </location>
</feature>
<name>A0A7D9HEZ7_PARCT</name>
<feature type="region of interest" description="Disordered" evidence="1">
    <location>
        <begin position="978"/>
        <end position="999"/>
    </location>
</feature>
<feature type="region of interest" description="Disordered" evidence="1">
    <location>
        <begin position="18"/>
        <end position="81"/>
    </location>
</feature>
<feature type="region of interest" description="Disordered" evidence="1">
    <location>
        <begin position="93"/>
        <end position="113"/>
    </location>
</feature>
<feature type="compositionally biased region" description="Polar residues" evidence="1">
    <location>
        <begin position="591"/>
        <end position="607"/>
    </location>
</feature>
<feature type="compositionally biased region" description="Basic and acidic residues" evidence="1">
    <location>
        <begin position="158"/>
        <end position="174"/>
    </location>
</feature>
<dbReference type="OrthoDB" id="10476870at2759"/>
<dbReference type="Proteomes" id="UP001152795">
    <property type="component" value="Unassembled WGS sequence"/>
</dbReference>
<feature type="compositionally biased region" description="Pro residues" evidence="1">
    <location>
        <begin position="983"/>
        <end position="994"/>
    </location>
</feature>
<reference evidence="2" key="1">
    <citation type="submission" date="2020-04" db="EMBL/GenBank/DDBJ databases">
        <authorList>
            <person name="Alioto T."/>
            <person name="Alioto T."/>
            <person name="Gomez Garrido J."/>
        </authorList>
    </citation>
    <scope>NUCLEOTIDE SEQUENCE</scope>
    <source>
        <strain evidence="2">A484AB</strain>
    </source>
</reference>
<feature type="compositionally biased region" description="Polar residues" evidence="1">
    <location>
        <begin position="230"/>
        <end position="245"/>
    </location>
</feature>
<evidence type="ECO:0000256" key="1">
    <source>
        <dbReference type="SAM" id="MobiDB-lite"/>
    </source>
</evidence>
<feature type="compositionally biased region" description="Polar residues" evidence="1">
    <location>
        <begin position="272"/>
        <end position="281"/>
    </location>
</feature>
<keyword evidence="3" id="KW-1185">Reference proteome</keyword>
<feature type="region of interest" description="Disordered" evidence="1">
    <location>
        <begin position="351"/>
        <end position="372"/>
    </location>
</feature>
<evidence type="ECO:0000313" key="3">
    <source>
        <dbReference type="Proteomes" id="UP001152795"/>
    </source>
</evidence>
<feature type="compositionally biased region" description="Polar residues" evidence="1">
    <location>
        <begin position="453"/>
        <end position="466"/>
    </location>
</feature>
<feature type="compositionally biased region" description="Basic and acidic residues" evidence="1">
    <location>
        <begin position="539"/>
        <end position="549"/>
    </location>
</feature>
<feature type="compositionally biased region" description="Polar residues" evidence="1">
    <location>
        <begin position="550"/>
        <end position="582"/>
    </location>
</feature>
<sequence>MSGRDIPLWKQELLKRKQAKLSHEKLISTQKSNESSSKTRVSNAIKSNSSAFNHHLTDSEKGKTNVSDKNNRDIVHNTKKGSSYNRHIILPGSVDTRQSPQSSGNVKSVISSVDTGPSRLERFEDKPSRNIGIYNKNYGASGSYSMPGMPQHNRVHHKNDERSNKTTDNSKTDRLSNPAIGQGVERDHISPRDVKKMWQLQATKDETLPKSHVTKNPALTKHDPHPPNNELPTQINTQAGSNPTSVPKAYKSPYAKANWRRPASVSDEKSVKTNTTSQAVQKNEVKSHTVKSPISNGMANDNEHGTGEDGVEHIQSVKSLLGLFGGRARPNINRKVSDNVLASNKSGKDYRTSEIKTSSSKKPGLFKHHSEPNLFLHTNNDVIRDMPTSPKKSPTAEVVVEDAALPSHHVSQGIKERMTRLRRASHSNMEDMEGFVEYQNGLNNDSETIHVTKNNESQQNQLNRKQSPQEKDIPEKISVSKIENNKQSTIPKQSNVPENGSRLDSNKQSVVRTPMDNQNREGPFTGNSVTNSTQKQNTRKKDSLHDNYSRLDNSTQDAVKTSVGKQNRQDLYNNVKKTAVQSDNEKPRLSCSVNSNNRLTSPVNHAPNSIEKHDNTAQNSITEIKNEVHDQNSSEQLSDNLLPVFESGSPKKPAIRLDLTDTNEHKSKHKYQSKQNNYAVEIDQSGSGLHNDVVSTKCLTEIKQIKQEAQPVIKNKETVEDKPTKKPRRKGLNVVDPLAVLQLTKDPILLKEKPAEAELGIFKQSPTGKVEIIKNEPDKKNQIAQINRAWDLDNSKPILKQNNVGHKNMPASTIQGSPMTPHSVPVSSVDEIPVSVIDDFTSNKLNAAVQPKPNVHSDGVKIGNTTFYDGTLSLGNGNVETALPESDEEFIPVSSIDSEADLGPPPEIIFDKMPKNLKSSFAQNGKKRGKISFFEHVFIHDYQSETAATSDWDFENGTSFSSYTPAAVKQYEDVSKSYSAEPTPVPQPVIPPTPVEETRYDEPVITYNEEESVDFTESSDSTAGALLF</sequence>
<evidence type="ECO:0000313" key="2">
    <source>
        <dbReference type="EMBL" id="CAB3980980.1"/>
    </source>
</evidence>
<feature type="region of interest" description="Disordered" evidence="1">
    <location>
        <begin position="453"/>
        <end position="612"/>
    </location>
</feature>
<feature type="compositionally biased region" description="Polar residues" evidence="1">
    <location>
        <begin position="95"/>
        <end position="113"/>
    </location>
</feature>
<dbReference type="AlphaFoldDB" id="A0A7D9HEZ7"/>
<accession>A0A7D9HEZ7</accession>
<feature type="region of interest" description="Disordered" evidence="1">
    <location>
        <begin position="142"/>
        <end position="299"/>
    </location>
</feature>
<feature type="compositionally biased region" description="Polar residues" evidence="1">
    <location>
        <begin position="481"/>
        <end position="517"/>
    </location>
</feature>
<feature type="compositionally biased region" description="Polar residues" evidence="1">
    <location>
        <begin position="290"/>
        <end position="299"/>
    </location>
</feature>
<feature type="compositionally biased region" description="Polar residues" evidence="1">
    <location>
        <begin position="27"/>
        <end position="52"/>
    </location>
</feature>
<organism evidence="2 3">
    <name type="scientific">Paramuricea clavata</name>
    <name type="common">Red gorgonian</name>
    <name type="synonym">Violescent sea-whip</name>
    <dbReference type="NCBI Taxonomy" id="317549"/>
    <lineage>
        <taxon>Eukaryota</taxon>
        <taxon>Metazoa</taxon>
        <taxon>Cnidaria</taxon>
        <taxon>Anthozoa</taxon>
        <taxon>Octocorallia</taxon>
        <taxon>Malacalcyonacea</taxon>
        <taxon>Plexauridae</taxon>
        <taxon>Paramuricea</taxon>
    </lineage>
</organism>
<dbReference type="EMBL" id="CACRXK020000341">
    <property type="protein sequence ID" value="CAB3980980.1"/>
    <property type="molecule type" value="Genomic_DNA"/>
</dbReference>
<gene>
    <name evidence="2" type="ORF">PACLA_8A033552</name>
</gene>
<proteinExistence type="predicted"/>
<protein>
    <submittedName>
        <fullName evidence="2">Uncharacterized protein</fullName>
    </submittedName>
</protein>